<dbReference type="RefSeq" id="WP_003859335.1">
    <property type="nucleotide sequence ID" value="NZ_CP011309.1"/>
</dbReference>
<feature type="transmembrane region" description="Helical" evidence="6">
    <location>
        <begin position="46"/>
        <end position="65"/>
    </location>
</feature>
<feature type="transmembrane region" description="Helical" evidence="6">
    <location>
        <begin position="12"/>
        <end position="40"/>
    </location>
</feature>
<evidence type="ECO:0000313" key="9">
    <source>
        <dbReference type="Proteomes" id="UP000034037"/>
    </source>
</evidence>
<evidence type="ECO:0000256" key="4">
    <source>
        <dbReference type="ARBA" id="ARBA00022989"/>
    </source>
</evidence>
<protein>
    <submittedName>
        <fullName evidence="8">Competence protein ComE</fullName>
    </submittedName>
</protein>
<organism evidence="8 9">
    <name type="scientific">[Brevibacterium] flavum</name>
    <dbReference type="NCBI Taxonomy" id="92706"/>
    <lineage>
        <taxon>Bacteria</taxon>
        <taxon>Bacillati</taxon>
        <taxon>Actinomycetota</taxon>
        <taxon>Actinomycetes</taxon>
        <taxon>Mycobacteriales</taxon>
        <taxon>Corynebacteriaceae</taxon>
        <taxon>Corynebacterium</taxon>
    </lineage>
</organism>
<feature type="domain" description="ComEC/Rec2-related protein" evidence="7">
    <location>
        <begin position="186"/>
        <end position="451"/>
    </location>
</feature>
<sequence>MIEVRLVPVAAVMWMAVAALIISGSWVLSVGIVGIAIIAACVFKHWGQAVVIAALGVGAVVMAALRISSAKAFEAPQTWVGTAETIKFLDSGDQLISLRVEGYPAPIPVFYSGSDTIEKASLIAVSGRIKPDSFPGVGDLTISTEDIDQLEPATGYSAWVNQVRDGFSQAVEETVGESSRGLIPGMVLGDTRLQGSIEAQTYIDTGLSHLSAVSGSNVAIVVSSVVVLSYFLTAGPRIRVVTSLLSLVIFVSLVGFEPSVLRASVTGIVGLLAIINSSRMEPMHGLSLSVIFLLFYDSNLAVHYGFLLSCAATAGIVMLQPLLYRAIGPPLAVWKVPDIVVRAFAVSIAADLVTIPIIALMARQISLVAVLANVLVELAVPPITLLGLIAVLASLLPWPVEYPLLKIIEPFTWWIHHVAKWCQQLPNSTLEISAGWAGIAWACMAAVWVVVIIYKGYVRTLAVCCVCFFLFGAWNNRLPAQIDPTELRFVIIADDSELTDVPEHAELIIVEDPHGSMSDRPIVTREGIPVLYPYRDGEVSLHIDGTQHAADGRF</sequence>
<dbReference type="InterPro" id="IPR004477">
    <property type="entry name" value="ComEC_N"/>
</dbReference>
<evidence type="ECO:0000259" key="7">
    <source>
        <dbReference type="Pfam" id="PF03772"/>
    </source>
</evidence>
<keyword evidence="4 6" id="KW-1133">Transmembrane helix</keyword>
<keyword evidence="5 6" id="KW-0472">Membrane</keyword>
<proteinExistence type="predicted"/>
<dbReference type="Proteomes" id="UP000034037">
    <property type="component" value="Chromosome"/>
</dbReference>
<comment type="subcellular location">
    <subcellularLocation>
        <location evidence="1">Cell membrane</location>
        <topology evidence="1">Multi-pass membrane protein</topology>
    </subcellularLocation>
</comment>
<feature type="transmembrane region" description="Helical" evidence="6">
    <location>
        <begin position="339"/>
        <end position="362"/>
    </location>
</feature>
<name>A0A0F6WR33_9CORY</name>
<feature type="transmembrane region" description="Helical" evidence="6">
    <location>
        <begin position="286"/>
        <end position="319"/>
    </location>
</feature>
<feature type="transmembrane region" description="Helical" evidence="6">
    <location>
        <begin position="374"/>
        <end position="396"/>
    </location>
</feature>
<feature type="transmembrane region" description="Helical" evidence="6">
    <location>
        <begin position="210"/>
        <end position="232"/>
    </location>
</feature>
<dbReference type="PANTHER" id="PTHR30619:SF7">
    <property type="entry name" value="BETA-LACTAMASE DOMAIN PROTEIN"/>
    <property type="match status" value="1"/>
</dbReference>
<keyword evidence="2" id="KW-1003">Cell membrane</keyword>
<dbReference type="GO" id="GO:0005886">
    <property type="term" value="C:plasma membrane"/>
    <property type="evidence" value="ECO:0007669"/>
    <property type="project" value="UniProtKB-SubCell"/>
</dbReference>
<feature type="transmembrane region" description="Helical" evidence="6">
    <location>
        <begin position="244"/>
        <end position="274"/>
    </location>
</feature>
<evidence type="ECO:0000313" key="8">
    <source>
        <dbReference type="EMBL" id="AKF28107.1"/>
    </source>
</evidence>
<reference evidence="8 9" key="1">
    <citation type="submission" date="2015-04" db="EMBL/GenBank/DDBJ databases">
        <title>Complete Genome Sequence of Brevibacterium flavum ATCC 15168.</title>
        <authorList>
            <person name="Ahn J."/>
            <person name="Park G."/>
            <person name="Jeon W."/>
            <person name="Jang Y."/>
            <person name="Jang M."/>
            <person name="Lee H."/>
            <person name="Lee H."/>
        </authorList>
    </citation>
    <scope>NUCLEOTIDE SEQUENCE [LARGE SCALE GENOMIC DNA]</scope>
    <source>
        <strain evidence="8 9">ATCC 15168</strain>
    </source>
</reference>
<accession>A0A0F6WR33</accession>
<keyword evidence="3 6" id="KW-0812">Transmembrane</keyword>
<dbReference type="AlphaFoldDB" id="A0A0F6WR33"/>
<dbReference type="Pfam" id="PF03772">
    <property type="entry name" value="Competence"/>
    <property type="match status" value="1"/>
</dbReference>
<dbReference type="EMBL" id="CP011309">
    <property type="protein sequence ID" value="AKF28107.1"/>
    <property type="molecule type" value="Genomic_DNA"/>
</dbReference>
<keyword evidence="9" id="KW-1185">Reference proteome</keyword>
<dbReference type="PATRIC" id="fig|92706.3.peg.2383"/>
<evidence type="ECO:0000256" key="1">
    <source>
        <dbReference type="ARBA" id="ARBA00004651"/>
    </source>
</evidence>
<evidence type="ECO:0000256" key="6">
    <source>
        <dbReference type="SAM" id="Phobius"/>
    </source>
</evidence>
<dbReference type="InterPro" id="IPR052159">
    <property type="entry name" value="Competence_DNA_uptake"/>
</dbReference>
<evidence type="ECO:0000256" key="3">
    <source>
        <dbReference type="ARBA" id="ARBA00022692"/>
    </source>
</evidence>
<dbReference type="PANTHER" id="PTHR30619">
    <property type="entry name" value="DNA INTERNALIZATION/COMPETENCE PROTEIN COMEC/REC2"/>
    <property type="match status" value="1"/>
</dbReference>
<gene>
    <name evidence="8" type="ORF">YH66_11360</name>
</gene>
<evidence type="ECO:0000256" key="2">
    <source>
        <dbReference type="ARBA" id="ARBA00022475"/>
    </source>
</evidence>
<evidence type="ECO:0000256" key="5">
    <source>
        <dbReference type="ARBA" id="ARBA00023136"/>
    </source>
</evidence>
<dbReference type="NCBIfam" id="TIGR00360">
    <property type="entry name" value="ComEC_N-term"/>
    <property type="match status" value="1"/>
</dbReference>
<dbReference type="HOGENOM" id="CLU_010363_8_3_11"/>
<feature type="transmembrane region" description="Helical" evidence="6">
    <location>
        <begin position="434"/>
        <end position="454"/>
    </location>
</feature>